<feature type="transmembrane region" description="Helical" evidence="1">
    <location>
        <begin position="21"/>
        <end position="42"/>
    </location>
</feature>
<dbReference type="Proteomes" id="UP000256310">
    <property type="component" value="Unassembled WGS sequence"/>
</dbReference>
<name>A0A3D9FHP1_9SPHN</name>
<accession>A0A3D9FHP1</accession>
<evidence type="ECO:0000313" key="2">
    <source>
        <dbReference type="EMBL" id="RED16606.1"/>
    </source>
</evidence>
<organism evidence="2 3">
    <name type="scientific">Parasphingopyxis lamellibrachiae</name>
    <dbReference type="NCBI Taxonomy" id="680125"/>
    <lineage>
        <taxon>Bacteria</taxon>
        <taxon>Pseudomonadati</taxon>
        <taxon>Pseudomonadota</taxon>
        <taxon>Alphaproteobacteria</taxon>
        <taxon>Sphingomonadales</taxon>
        <taxon>Sphingomonadaceae</taxon>
        <taxon>Parasphingopyxis</taxon>
    </lineage>
</organism>
<keyword evidence="1" id="KW-1133">Transmembrane helix</keyword>
<gene>
    <name evidence="2" type="ORF">DFR46_1632</name>
</gene>
<evidence type="ECO:0000256" key="1">
    <source>
        <dbReference type="SAM" id="Phobius"/>
    </source>
</evidence>
<keyword evidence="3" id="KW-1185">Reference proteome</keyword>
<sequence length="157" mass="16724">MRTGYKYHRRTSDLRYFLSSLVIFMITFLATIMTLSLASAALASAPTAPDGPGHFKIHLDAEPGNSPDFGDHRSPALLGRNRTDRLSPGSGISLYGRAPESSNFTCSTPLHARLGNMATLSPCGCRPFSIACPLAIDAPAAGARTLPGRHLNPEGDE</sequence>
<dbReference type="RefSeq" id="WP_116235991.1">
    <property type="nucleotide sequence ID" value="NZ_QRDP01000004.1"/>
</dbReference>
<evidence type="ECO:0000313" key="3">
    <source>
        <dbReference type="Proteomes" id="UP000256310"/>
    </source>
</evidence>
<dbReference type="AlphaFoldDB" id="A0A3D9FHP1"/>
<reference evidence="2 3" key="1">
    <citation type="submission" date="2018-07" db="EMBL/GenBank/DDBJ databases">
        <title>Genomic Encyclopedia of Type Strains, Phase IV (KMG-IV): sequencing the most valuable type-strain genomes for metagenomic binning, comparative biology and taxonomic classification.</title>
        <authorList>
            <person name="Goeker M."/>
        </authorList>
    </citation>
    <scope>NUCLEOTIDE SEQUENCE [LARGE SCALE GENOMIC DNA]</scope>
    <source>
        <strain evidence="2 3">DSM 26725</strain>
    </source>
</reference>
<comment type="caution">
    <text evidence="2">The sequence shown here is derived from an EMBL/GenBank/DDBJ whole genome shotgun (WGS) entry which is preliminary data.</text>
</comment>
<keyword evidence="1" id="KW-0812">Transmembrane</keyword>
<keyword evidence="1" id="KW-0472">Membrane</keyword>
<proteinExistence type="predicted"/>
<dbReference type="EMBL" id="QRDP01000004">
    <property type="protein sequence ID" value="RED16606.1"/>
    <property type="molecule type" value="Genomic_DNA"/>
</dbReference>
<protein>
    <submittedName>
        <fullName evidence="2">Uncharacterized protein</fullName>
    </submittedName>
</protein>